<keyword evidence="6" id="KW-1003">Cell membrane</keyword>
<comment type="function">
    <text evidence="1">Required for nicotinamide riboside transport across the inner membrane.</text>
</comment>
<evidence type="ECO:0000256" key="5">
    <source>
        <dbReference type="ARBA" id="ARBA00022448"/>
    </source>
</evidence>
<reference evidence="11 12" key="1">
    <citation type="submission" date="2018-11" db="EMBL/GenBank/DDBJ databases">
        <title>The draft genome sequence of Amphritea opalescens ANRC-JH13T.</title>
        <authorList>
            <person name="Fang Z."/>
            <person name="Zhang Y."/>
            <person name="Han X."/>
        </authorList>
    </citation>
    <scope>NUCLEOTIDE SEQUENCE [LARGE SCALE GENOMIC DNA]</scope>
    <source>
        <strain evidence="11 12">ANRC-JH13</strain>
    </source>
</reference>
<keyword evidence="9 10" id="KW-0472">Membrane</keyword>
<feature type="transmembrane region" description="Helical" evidence="10">
    <location>
        <begin position="138"/>
        <end position="157"/>
    </location>
</feature>
<evidence type="ECO:0000313" key="11">
    <source>
        <dbReference type="EMBL" id="RTE66351.1"/>
    </source>
</evidence>
<protein>
    <recommendedName>
        <fullName evidence="4">Nicotinamide riboside transporter PnuC</fullName>
    </recommendedName>
</protein>
<feature type="transmembrane region" description="Helical" evidence="10">
    <location>
        <begin position="43"/>
        <end position="61"/>
    </location>
</feature>
<accession>A0A430KS61</accession>
<dbReference type="RefSeq" id="WP_126157950.1">
    <property type="nucleotide sequence ID" value="NZ_RQXW01000005.1"/>
</dbReference>
<proteinExistence type="inferred from homology"/>
<dbReference type="GO" id="GO:0005886">
    <property type="term" value="C:plasma membrane"/>
    <property type="evidence" value="ECO:0007669"/>
    <property type="project" value="UniProtKB-SubCell"/>
</dbReference>
<dbReference type="InterPro" id="IPR006419">
    <property type="entry name" value="NMN_transpt_PnuC"/>
</dbReference>
<dbReference type="Proteomes" id="UP000283087">
    <property type="component" value="Unassembled WGS sequence"/>
</dbReference>
<evidence type="ECO:0000256" key="8">
    <source>
        <dbReference type="ARBA" id="ARBA00022989"/>
    </source>
</evidence>
<evidence type="ECO:0000256" key="3">
    <source>
        <dbReference type="ARBA" id="ARBA00006669"/>
    </source>
</evidence>
<sequence length="217" mass="24821">MDTNILMTIEWLQLLGSTPLEILATVSAILGVLLIARQNILGWPLGILWASISAWLAITEWQLVSDGILYLSYIPIQLYCWWVWLKGGAIQSQPFVPQWLSQQRQLLLVLAVVICIAAWGQGIRALAANVSWIPQPSLLWLDSITTVLSFFAQFLQARKRMENWLGWVIVNVLGIYIYWLKDAPIYSVQYAIFLLLGLYGWFQWQRSIKQNADAKSQ</sequence>
<evidence type="ECO:0000256" key="7">
    <source>
        <dbReference type="ARBA" id="ARBA00022692"/>
    </source>
</evidence>
<dbReference type="EMBL" id="RQXW01000005">
    <property type="protein sequence ID" value="RTE66351.1"/>
    <property type="molecule type" value="Genomic_DNA"/>
</dbReference>
<evidence type="ECO:0000256" key="9">
    <source>
        <dbReference type="ARBA" id="ARBA00023136"/>
    </source>
</evidence>
<feature type="transmembrane region" description="Helical" evidence="10">
    <location>
        <begin position="185"/>
        <end position="202"/>
    </location>
</feature>
<evidence type="ECO:0000256" key="10">
    <source>
        <dbReference type="SAM" id="Phobius"/>
    </source>
</evidence>
<keyword evidence="12" id="KW-1185">Reference proteome</keyword>
<gene>
    <name evidence="11" type="ORF">EH243_07075</name>
</gene>
<dbReference type="OrthoDB" id="9791248at2"/>
<dbReference type="PANTHER" id="PTHR36122:SF2">
    <property type="entry name" value="NICOTINAMIDE RIBOSIDE TRANSPORTER PNUC"/>
    <property type="match status" value="1"/>
</dbReference>
<dbReference type="GO" id="GO:0034257">
    <property type="term" value="F:nicotinamide riboside transmembrane transporter activity"/>
    <property type="evidence" value="ECO:0007669"/>
    <property type="project" value="InterPro"/>
</dbReference>
<dbReference type="NCBIfam" id="TIGR01528">
    <property type="entry name" value="NMN_trans_PnuC"/>
    <property type="match status" value="1"/>
</dbReference>
<keyword evidence="7 10" id="KW-0812">Transmembrane</keyword>
<comment type="subcellular location">
    <subcellularLocation>
        <location evidence="2">Cell membrane</location>
        <topology evidence="2">Multi-pass membrane protein</topology>
    </subcellularLocation>
</comment>
<name>A0A430KS61_9GAMM</name>
<feature type="transmembrane region" description="Helical" evidence="10">
    <location>
        <begin position="67"/>
        <end position="85"/>
    </location>
</feature>
<feature type="transmembrane region" description="Helical" evidence="10">
    <location>
        <begin position="164"/>
        <end position="179"/>
    </location>
</feature>
<keyword evidence="5" id="KW-0813">Transport</keyword>
<keyword evidence="8 10" id="KW-1133">Transmembrane helix</keyword>
<comment type="similarity">
    <text evidence="3">Belongs to the nicotinamide ribonucleoside (NR) uptake permease (TC 4.B.1) family.</text>
</comment>
<evidence type="ECO:0000256" key="4">
    <source>
        <dbReference type="ARBA" id="ARBA00017522"/>
    </source>
</evidence>
<comment type="caution">
    <text evidence="11">The sequence shown here is derived from an EMBL/GenBank/DDBJ whole genome shotgun (WGS) entry which is preliminary data.</text>
</comment>
<evidence type="ECO:0000256" key="1">
    <source>
        <dbReference type="ARBA" id="ARBA00002672"/>
    </source>
</evidence>
<evidence type="ECO:0000256" key="2">
    <source>
        <dbReference type="ARBA" id="ARBA00004651"/>
    </source>
</evidence>
<dbReference type="AlphaFoldDB" id="A0A430KS61"/>
<evidence type="ECO:0000313" key="12">
    <source>
        <dbReference type="Proteomes" id="UP000283087"/>
    </source>
</evidence>
<feature type="transmembrane region" description="Helical" evidence="10">
    <location>
        <begin position="106"/>
        <end position="126"/>
    </location>
</feature>
<dbReference type="Pfam" id="PF04973">
    <property type="entry name" value="NMN_transporter"/>
    <property type="match status" value="1"/>
</dbReference>
<organism evidence="11 12">
    <name type="scientific">Amphritea opalescens</name>
    <dbReference type="NCBI Taxonomy" id="2490544"/>
    <lineage>
        <taxon>Bacteria</taxon>
        <taxon>Pseudomonadati</taxon>
        <taxon>Pseudomonadota</taxon>
        <taxon>Gammaproteobacteria</taxon>
        <taxon>Oceanospirillales</taxon>
        <taxon>Oceanospirillaceae</taxon>
        <taxon>Amphritea</taxon>
    </lineage>
</organism>
<evidence type="ECO:0000256" key="6">
    <source>
        <dbReference type="ARBA" id="ARBA00022475"/>
    </source>
</evidence>
<dbReference type="PANTHER" id="PTHR36122">
    <property type="entry name" value="NICOTINAMIDE RIBOSIDE TRANSPORTER PNUC"/>
    <property type="match status" value="1"/>
</dbReference>
<feature type="transmembrane region" description="Helical" evidence="10">
    <location>
        <begin position="12"/>
        <end position="36"/>
    </location>
</feature>